<dbReference type="PANTHER" id="PTHR34220">
    <property type="entry name" value="SENSOR HISTIDINE KINASE YPDA"/>
    <property type="match status" value="1"/>
</dbReference>
<feature type="compositionally biased region" description="Polar residues" evidence="1">
    <location>
        <begin position="12"/>
        <end position="21"/>
    </location>
</feature>
<dbReference type="PANTHER" id="PTHR34220:SF7">
    <property type="entry name" value="SENSOR HISTIDINE KINASE YPDA"/>
    <property type="match status" value="1"/>
</dbReference>
<feature type="domain" description="Signal transduction histidine kinase internal region" evidence="3">
    <location>
        <begin position="193"/>
        <end position="273"/>
    </location>
</feature>
<feature type="region of interest" description="Disordered" evidence="1">
    <location>
        <begin position="1"/>
        <end position="25"/>
    </location>
</feature>
<feature type="transmembrane region" description="Helical" evidence="2">
    <location>
        <begin position="41"/>
        <end position="61"/>
    </location>
</feature>
<keyword evidence="4" id="KW-0808">Transferase</keyword>
<evidence type="ECO:0000313" key="4">
    <source>
        <dbReference type="EMBL" id="AXC15922.1"/>
    </source>
</evidence>
<dbReference type="Pfam" id="PF06580">
    <property type="entry name" value="His_kinase"/>
    <property type="match status" value="1"/>
</dbReference>
<dbReference type="AlphaFoldDB" id="A0A2Z5G9F8"/>
<dbReference type="InterPro" id="IPR010559">
    <property type="entry name" value="Sig_transdc_His_kin_internal"/>
</dbReference>
<feature type="transmembrane region" description="Helical" evidence="2">
    <location>
        <begin position="112"/>
        <end position="132"/>
    </location>
</feature>
<dbReference type="SUPFAM" id="SSF55874">
    <property type="entry name" value="ATPase domain of HSP90 chaperone/DNA topoisomerase II/histidine kinase"/>
    <property type="match status" value="1"/>
</dbReference>
<dbReference type="InterPro" id="IPR036890">
    <property type="entry name" value="HATPase_C_sf"/>
</dbReference>
<dbReference type="Gene3D" id="3.30.565.10">
    <property type="entry name" value="Histidine kinase-like ATPase, C-terminal domain"/>
    <property type="match status" value="1"/>
</dbReference>
<sequence length="388" mass="42104">MNALTAAHELPQASSSKQANAPQAGRAESVWKRPGGLQAGLRLNGHAVIFSVATALALATAAECQSVTHRPSLIYGAVLWLWWACIASAMWKLSQHLAFASSFSFKAISIHLLVGSALGVVHLLLLGSLGFIDPGWQSSPLAIWTSMLNVNRFGMEVLLYGFLFGMIGTIQFQIRAQKDALAAAELQKQLSTAHLRALQMQMEPHFLFNTLNAITTLVEFGRQREAASMLSHLNAILRSTLQRTTPEKVPLSQELEIMENYLAIEQVRFADRLRVEIKVEPGALDGLVPCFLLQPIVENAIRHGIANCESEGLVEASARREGSTLLLRVRDSGSGSGGGAALQNGHGIGLKNTRERLAHFYLDGYSMKAQPVESGGFEVAIAIPYERG</sequence>
<organism evidence="4 5">
    <name type="scientific">Acidisarcina polymorpha</name>
    <dbReference type="NCBI Taxonomy" id="2211140"/>
    <lineage>
        <taxon>Bacteria</taxon>
        <taxon>Pseudomonadati</taxon>
        <taxon>Acidobacteriota</taxon>
        <taxon>Terriglobia</taxon>
        <taxon>Terriglobales</taxon>
        <taxon>Acidobacteriaceae</taxon>
        <taxon>Acidisarcina</taxon>
    </lineage>
</organism>
<dbReference type="RefSeq" id="WP_114210500.1">
    <property type="nucleotide sequence ID" value="NZ_CP030840.1"/>
</dbReference>
<dbReference type="OrthoDB" id="105609at2"/>
<dbReference type="Proteomes" id="UP000253606">
    <property type="component" value="Chromosome"/>
</dbReference>
<keyword evidence="4" id="KW-0418">Kinase</keyword>
<evidence type="ECO:0000259" key="3">
    <source>
        <dbReference type="Pfam" id="PF06580"/>
    </source>
</evidence>
<gene>
    <name evidence="4" type="ORF">ACPOL_6710</name>
</gene>
<dbReference type="EMBL" id="CP030840">
    <property type="protein sequence ID" value="AXC15922.1"/>
    <property type="molecule type" value="Genomic_DNA"/>
</dbReference>
<keyword evidence="2" id="KW-0812">Transmembrane</keyword>
<feature type="transmembrane region" description="Helical" evidence="2">
    <location>
        <begin position="73"/>
        <end position="91"/>
    </location>
</feature>
<evidence type="ECO:0000256" key="1">
    <source>
        <dbReference type="SAM" id="MobiDB-lite"/>
    </source>
</evidence>
<proteinExistence type="predicted"/>
<accession>A0A2Z5G9F8</accession>
<dbReference type="GO" id="GO:0000155">
    <property type="term" value="F:phosphorelay sensor kinase activity"/>
    <property type="evidence" value="ECO:0007669"/>
    <property type="project" value="InterPro"/>
</dbReference>
<dbReference type="KEGG" id="abas:ACPOL_6710"/>
<dbReference type="InterPro" id="IPR050640">
    <property type="entry name" value="Bact_2-comp_sensor_kinase"/>
</dbReference>
<keyword evidence="5" id="KW-1185">Reference proteome</keyword>
<feature type="transmembrane region" description="Helical" evidence="2">
    <location>
        <begin position="152"/>
        <end position="172"/>
    </location>
</feature>
<dbReference type="GO" id="GO:0016020">
    <property type="term" value="C:membrane"/>
    <property type="evidence" value="ECO:0007669"/>
    <property type="project" value="InterPro"/>
</dbReference>
<keyword evidence="2" id="KW-1133">Transmembrane helix</keyword>
<protein>
    <submittedName>
        <fullName evidence="4">Autolysin sensor kinase</fullName>
    </submittedName>
</protein>
<reference evidence="4 5" key="1">
    <citation type="journal article" date="2018" name="Front. Microbiol.">
        <title>Hydrolytic Capabilities as a Key to Environmental Success: Chitinolytic and Cellulolytic Acidobacteria From Acidic Sub-arctic Soils and Boreal Peatlands.</title>
        <authorList>
            <person name="Belova S.E."/>
            <person name="Ravin N.V."/>
            <person name="Pankratov T.A."/>
            <person name="Rakitin A.L."/>
            <person name="Ivanova A.A."/>
            <person name="Beletsky A.V."/>
            <person name="Mardanov A.V."/>
            <person name="Sinninghe Damste J.S."/>
            <person name="Dedysh S.N."/>
        </authorList>
    </citation>
    <scope>NUCLEOTIDE SEQUENCE [LARGE SCALE GENOMIC DNA]</scope>
    <source>
        <strain evidence="4 5">SBC82</strain>
    </source>
</reference>
<name>A0A2Z5G9F8_9BACT</name>
<keyword evidence="2" id="KW-0472">Membrane</keyword>
<evidence type="ECO:0000256" key="2">
    <source>
        <dbReference type="SAM" id="Phobius"/>
    </source>
</evidence>
<evidence type="ECO:0000313" key="5">
    <source>
        <dbReference type="Proteomes" id="UP000253606"/>
    </source>
</evidence>